<protein>
    <submittedName>
        <fullName evidence="2">Uncharacterized protein</fullName>
    </submittedName>
</protein>
<organism evidence="2 3">
    <name type="scientific">Aureobasidium pullulans</name>
    <name type="common">Black yeast</name>
    <name type="synonym">Pullularia pullulans</name>
    <dbReference type="NCBI Taxonomy" id="5580"/>
    <lineage>
        <taxon>Eukaryota</taxon>
        <taxon>Fungi</taxon>
        <taxon>Dikarya</taxon>
        <taxon>Ascomycota</taxon>
        <taxon>Pezizomycotina</taxon>
        <taxon>Dothideomycetes</taxon>
        <taxon>Dothideomycetidae</taxon>
        <taxon>Dothideales</taxon>
        <taxon>Saccotheciaceae</taxon>
        <taxon>Aureobasidium</taxon>
    </lineage>
</organism>
<gene>
    <name evidence="2" type="ORF">D6D24_02860</name>
</gene>
<proteinExistence type="predicted"/>
<evidence type="ECO:0000256" key="1">
    <source>
        <dbReference type="SAM" id="MobiDB-lite"/>
    </source>
</evidence>
<evidence type="ECO:0000313" key="3">
    <source>
        <dbReference type="Proteomes" id="UP000308014"/>
    </source>
</evidence>
<evidence type="ECO:0000313" key="2">
    <source>
        <dbReference type="EMBL" id="THW19440.1"/>
    </source>
</evidence>
<accession>A0A4S8W847</accession>
<dbReference type="EMBL" id="QZAJ01000066">
    <property type="protein sequence ID" value="THW19440.1"/>
    <property type="molecule type" value="Genomic_DNA"/>
</dbReference>
<comment type="caution">
    <text evidence="2">The sequence shown here is derived from an EMBL/GenBank/DDBJ whole genome shotgun (WGS) entry which is preliminary data.</text>
</comment>
<sequence length="151" mass="17766">MASENTTPIKQANHPPDDSDLEDSFDPKDEINPFDWQDLEARYLRAMAECKAKEDVHLEEFESLSQYFGFWAETISDHEQKRSHQRPRALWLKDRKPSLKKEERIVRSNLWNRLLNTSLMNLNIDIKVVEAFQNALNMLNNLSAPQHQHHA</sequence>
<dbReference type="AlphaFoldDB" id="A0A4S8W847"/>
<reference evidence="2 3" key="1">
    <citation type="submission" date="2018-10" db="EMBL/GenBank/DDBJ databases">
        <title>Fifty Aureobasidium pullulans genomes reveal a recombining polyextremotolerant generalist.</title>
        <authorList>
            <person name="Gostincar C."/>
            <person name="Turk M."/>
            <person name="Zajc J."/>
            <person name="Gunde-Cimerman N."/>
        </authorList>
    </citation>
    <scope>NUCLEOTIDE SEQUENCE [LARGE SCALE GENOMIC DNA]</scope>
    <source>
        <strain evidence="2 3">EXF-11318</strain>
    </source>
</reference>
<feature type="region of interest" description="Disordered" evidence="1">
    <location>
        <begin position="1"/>
        <end position="32"/>
    </location>
</feature>
<name>A0A4S8W847_AURPU</name>
<feature type="compositionally biased region" description="Polar residues" evidence="1">
    <location>
        <begin position="1"/>
        <end position="10"/>
    </location>
</feature>
<dbReference type="Proteomes" id="UP000308014">
    <property type="component" value="Unassembled WGS sequence"/>
</dbReference>